<accession>A0ABQ4YYU5</accession>
<dbReference type="Proteomes" id="UP001151760">
    <property type="component" value="Unassembled WGS sequence"/>
</dbReference>
<reference evidence="3" key="2">
    <citation type="submission" date="2022-01" db="EMBL/GenBank/DDBJ databases">
        <authorList>
            <person name="Yamashiro T."/>
            <person name="Shiraishi A."/>
            <person name="Satake H."/>
            <person name="Nakayama K."/>
        </authorList>
    </citation>
    <scope>NUCLEOTIDE SEQUENCE</scope>
</reference>
<evidence type="ECO:0000259" key="2">
    <source>
        <dbReference type="Pfam" id="PF25597"/>
    </source>
</evidence>
<evidence type="ECO:0000313" key="4">
    <source>
        <dbReference type="Proteomes" id="UP001151760"/>
    </source>
</evidence>
<feature type="region of interest" description="Disordered" evidence="1">
    <location>
        <begin position="133"/>
        <end position="152"/>
    </location>
</feature>
<sequence>MQRVQKGKSYFVRHGSINDESYNSAVILLGLFSRAYNTHSHMGCEALVKWDTPDKLQQRSVKCIFIGYPKETMGYYFYFPPENKIVVASEIPMEVEGFEPPQEEVIPVRKSERTHRAPDRLCLNVEAKEHSLGDLNEPTSYKASMLDPESNK</sequence>
<dbReference type="InterPro" id="IPR057670">
    <property type="entry name" value="SH3_retrovirus"/>
</dbReference>
<keyword evidence="4" id="KW-1185">Reference proteome</keyword>
<feature type="domain" description="Retroviral polymerase SH3-like" evidence="2">
    <location>
        <begin position="44"/>
        <end position="88"/>
    </location>
</feature>
<dbReference type="Pfam" id="PF25597">
    <property type="entry name" value="SH3_retrovirus"/>
    <property type="match status" value="1"/>
</dbReference>
<reference evidence="3" key="1">
    <citation type="journal article" date="2022" name="Int. J. Mol. Sci.">
        <title>Draft Genome of Tanacetum Coccineum: Genomic Comparison of Closely Related Tanacetum-Family Plants.</title>
        <authorList>
            <person name="Yamashiro T."/>
            <person name="Shiraishi A."/>
            <person name="Nakayama K."/>
            <person name="Satake H."/>
        </authorList>
    </citation>
    <scope>NUCLEOTIDE SEQUENCE</scope>
</reference>
<gene>
    <name evidence="3" type="ORF">Tco_0748513</name>
</gene>
<protein>
    <recommendedName>
        <fullName evidence="2">Retroviral polymerase SH3-like domain-containing protein</fullName>
    </recommendedName>
</protein>
<organism evidence="3 4">
    <name type="scientific">Tanacetum coccineum</name>
    <dbReference type="NCBI Taxonomy" id="301880"/>
    <lineage>
        <taxon>Eukaryota</taxon>
        <taxon>Viridiplantae</taxon>
        <taxon>Streptophyta</taxon>
        <taxon>Embryophyta</taxon>
        <taxon>Tracheophyta</taxon>
        <taxon>Spermatophyta</taxon>
        <taxon>Magnoliopsida</taxon>
        <taxon>eudicotyledons</taxon>
        <taxon>Gunneridae</taxon>
        <taxon>Pentapetalae</taxon>
        <taxon>asterids</taxon>
        <taxon>campanulids</taxon>
        <taxon>Asterales</taxon>
        <taxon>Asteraceae</taxon>
        <taxon>Asteroideae</taxon>
        <taxon>Anthemideae</taxon>
        <taxon>Anthemidinae</taxon>
        <taxon>Tanacetum</taxon>
    </lineage>
</organism>
<comment type="caution">
    <text evidence="3">The sequence shown here is derived from an EMBL/GenBank/DDBJ whole genome shotgun (WGS) entry which is preliminary data.</text>
</comment>
<dbReference type="EMBL" id="BQNB010010788">
    <property type="protein sequence ID" value="GJS81972.1"/>
    <property type="molecule type" value="Genomic_DNA"/>
</dbReference>
<proteinExistence type="predicted"/>
<name>A0ABQ4YYU5_9ASTR</name>
<evidence type="ECO:0000313" key="3">
    <source>
        <dbReference type="EMBL" id="GJS81972.1"/>
    </source>
</evidence>
<evidence type="ECO:0000256" key="1">
    <source>
        <dbReference type="SAM" id="MobiDB-lite"/>
    </source>
</evidence>